<dbReference type="NCBIfam" id="TIGR03943">
    <property type="entry name" value="TIGR03943 family putative permease subunit"/>
    <property type="match status" value="1"/>
</dbReference>
<organism evidence="4 5">
    <name type="scientific">Anaerocolumna chitinilytica</name>
    <dbReference type="NCBI Taxonomy" id="1727145"/>
    <lineage>
        <taxon>Bacteria</taxon>
        <taxon>Bacillati</taxon>
        <taxon>Bacillota</taxon>
        <taxon>Clostridia</taxon>
        <taxon>Lachnospirales</taxon>
        <taxon>Lachnospiraceae</taxon>
        <taxon>Anaerocolumna</taxon>
    </lineage>
</organism>
<dbReference type="InterPro" id="IPR015402">
    <property type="entry name" value="DUF1980"/>
</dbReference>
<dbReference type="InterPro" id="IPR048447">
    <property type="entry name" value="DUF1980_C"/>
</dbReference>
<reference evidence="4 5" key="1">
    <citation type="submission" date="2020-08" db="EMBL/GenBank/DDBJ databases">
        <title>Draft genome sequencing of an Anaerocolumna strain isolated from anoxic soil subjected to BSD treatment.</title>
        <authorList>
            <person name="Uek A."/>
            <person name="Tonouchi A."/>
        </authorList>
    </citation>
    <scope>NUCLEOTIDE SEQUENCE [LARGE SCALE GENOMIC DNA]</scope>
    <source>
        <strain evidence="4 5">CTTW</strain>
    </source>
</reference>
<keyword evidence="2" id="KW-0812">Transmembrane</keyword>
<evidence type="ECO:0000313" key="5">
    <source>
        <dbReference type="Proteomes" id="UP000515703"/>
    </source>
</evidence>
<keyword evidence="2" id="KW-1133">Transmembrane helix</keyword>
<dbReference type="KEGG" id="acht:bsdcttw_12860"/>
<dbReference type="PANTHER" id="PTHR40047:SF1">
    <property type="entry name" value="UPF0703 PROTEIN YCGQ"/>
    <property type="match status" value="1"/>
</dbReference>
<dbReference type="AlphaFoldDB" id="A0A7I8DMJ4"/>
<keyword evidence="5" id="KW-1185">Reference proteome</keyword>
<feature type="domain" description="DUF1980" evidence="3">
    <location>
        <begin position="170"/>
        <end position="303"/>
    </location>
</feature>
<accession>A0A7I8DMJ4</accession>
<feature type="transmembrane region" description="Helical" evidence="2">
    <location>
        <begin position="9"/>
        <end position="28"/>
    </location>
</feature>
<dbReference type="PANTHER" id="PTHR40047">
    <property type="entry name" value="UPF0703 PROTEIN YCGQ"/>
    <property type="match status" value="1"/>
</dbReference>
<dbReference type="Pfam" id="PF21537">
    <property type="entry name" value="DUF1980_C"/>
    <property type="match status" value="1"/>
</dbReference>
<proteinExistence type="predicted"/>
<name>A0A7I8DMJ4_9FIRM</name>
<reference evidence="4 5" key="2">
    <citation type="submission" date="2020-08" db="EMBL/GenBank/DDBJ databases">
        <authorList>
            <person name="Ueki A."/>
            <person name="Tonouchi A."/>
        </authorList>
    </citation>
    <scope>NUCLEOTIDE SEQUENCE [LARGE SCALE GENOMIC DNA]</scope>
    <source>
        <strain evidence="4 5">CTTW</strain>
    </source>
</reference>
<dbReference type="Proteomes" id="UP000515703">
    <property type="component" value="Chromosome"/>
</dbReference>
<gene>
    <name evidence="4" type="ORF">bsdcttw_12860</name>
</gene>
<protein>
    <recommendedName>
        <fullName evidence="3">DUF1980 domain-containing protein</fullName>
    </recommendedName>
</protein>
<keyword evidence="2" id="KW-0472">Membrane</keyword>
<evidence type="ECO:0000256" key="1">
    <source>
        <dbReference type="SAM" id="MobiDB-lite"/>
    </source>
</evidence>
<sequence>MRGNKNLEIYMKLIVFIALATLLLYELLSGKVYYYVHPRYLYGIWFAVAALLVFALTTVGELQKGRHNPDIKPYFLYLLPVVFALLFPAMEGGNGNIAIAQSSKAQESNLNENQAGGAIEGDEPAGRNEKSNNSWDTSGNSSEDSAGSVLDSAGDLTSDGNSSYEEVEDAAEKDRSLKYKKKTEDGAILISDDEFGCWYFELFDFLKDFKGKRYQFTAQVLTMEDLKDNQLLAGRYIMTCCALDLIGYGLITETGLSGKLKENQWITVTGTIGEYKYKGNIVPMLKDVVITKTKAPKEEYVYYSYY</sequence>
<evidence type="ECO:0000259" key="3">
    <source>
        <dbReference type="Pfam" id="PF21537"/>
    </source>
</evidence>
<evidence type="ECO:0000256" key="2">
    <source>
        <dbReference type="SAM" id="Phobius"/>
    </source>
</evidence>
<feature type="compositionally biased region" description="Polar residues" evidence="1">
    <location>
        <begin position="131"/>
        <end position="145"/>
    </location>
</feature>
<dbReference type="EMBL" id="AP023368">
    <property type="protein sequence ID" value="BCJ98245.1"/>
    <property type="molecule type" value="Genomic_DNA"/>
</dbReference>
<feature type="transmembrane region" description="Helical" evidence="2">
    <location>
        <begin position="74"/>
        <end position="90"/>
    </location>
</feature>
<feature type="transmembrane region" description="Helical" evidence="2">
    <location>
        <begin position="40"/>
        <end position="62"/>
    </location>
</feature>
<dbReference type="InterPro" id="IPR052955">
    <property type="entry name" value="UPF0703_membrane_permease"/>
</dbReference>
<feature type="region of interest" description="Disordered" evidence="1">
    <location>
        <begin position="110"/>
        <end position="169"/>
    </location>
</feature>
<evidence type="ECO:0000313" key="4">
    <source>
        <dbReference type="EMBL" id="BCJ98245.1"/>
    </source>
</evidence>